<reference evidence="1 2" key="1">
    <citation type="journal article" date="2021" name="Sci. Rep.">
        <title>The genome of the diatom Chaetoceros tenuissimus carries an ancient integrated fragment of an extant virus.</title>
        <authorList>
            <person name="Hongo Y."/>
            <person name="Kimura K."/>
            <person name="Takaki Y."/>
            <person name="Yoshida Y."/>
            <person name="Baba S."/>
            <person name="Kobayashi G."/>
            <person name="Nagasaki K."/>
            <person name="Hano T."/>
            <person name="Tomaru Y."/>
        </authorList>
    </citation>
    <scope>NUCLEOTIDE SEQUENCE [LARGE SCALE GENOMIC DNA]</scope>
    <source>
        <strain evidence="1 2">NIES-3715</strain>
    </source>
</reference>
<keyword evidence="2" id="KW-1185">Reference proteome</keyword>
<evidence type="ECO:0000313" key="2">
    <source>
        <dbReference type="Proteomes" id="UP001054902"/>
    </source>
</evidence>
<dbReference type="Gene3D" id="3.80.10.10">
    <property type="entry name" value="Ribonuclease Inhibitor"/>
    <property type="match status" value="1"/>
</dbReference>
<proteinExistence type="predicted"/>
<name>A0AAD3D7U3_9STRA</name>
<dbReference type="AlphaFoldDB" id="A0AAD3D7U3"/>
<accession>A0AAD3D7U3</accession>
<dbReference type="Proteomes" id="UP001054902">
    <property type="component" value="Unassembled WGS sequence"/>
</dbReference>
<sequence>MSGEIDQALADDNRWIVVDILHPTRRVCIVTNEVDLYKSSYFSLTRSQESYSTRDEAIQKAREVRRDSSHFEHYDEFYGITEYDSDSAEYSEDDEVELSYEERVAGNEPNLPWSSHVLSNRENDQENLIDVMTVEDYLKEVSRINAILKAEGEERETKEEKIRLATNSRIKEQGEVYYSFSLLRGIIDIPAIYELLIKDGEIYQVPRDKQLDGPVLGMYSFQLSKLSFCSSIQIQTCNVKFSERSKELLESIITNAPNLKELHWHGVNDLSRYISGSNILRDAFDVLEVLSLPYGCIYPHDIVQLQSCTTSLQRLDIRGSFSVEEGITDCYEDNNLPYTEPLISMIEQCRDLYFIDLEGAGNEDDEGKSIMDYTFDRNVLYIGRQNGVYIKLYEGEDENQH</sequence>
<dbReference type="EMBL" id="BLLK01000058">
    <property type="protein sequence ID" value="GFH57599.1"/>
    <property type="molecule type" value="Genomic_DNA"/>
</dbReference>
<dbReference type="SUPFAM" id="SSF52047">
    <property type="entry name" value="RNI-like"/>
    <property type="match status" value="1"/>
</dbReference>
<dbReference type="InterPro" id="IPR032675">
    <property type="entry name" value="LRR_dom_sf"/>
</dbReference>
<gene>
    <name evidence="1" type="ORF">CTEN210_14075</name>
</gene>
<comment type="caution">
    <text evidence="1">The sequence shown here is derived from an EMBL/GenBank/DDBJ whole genome shotgun (WGS) entry which is preliminary data.</text>
</comment>
<protein>
    <submittedName>
        <fullName evidence="1">Uncharacterized protein</fullName>
    </submittedName>
</protein>
<organism evidence="1 2">
    <name type="scientific">Chaetoceros tenuissimus</name>
    <dbReference type="NCBI Taxonomy" id="426638"/>
    <lineage>
        <taxon>Eukaryota</taxon>
        <taxon>Sar</taxon>
        <taxon>Stramenopiles</taxon>
        <taxon>Ochrophyta</taxon>
        <taxon>Bacillariophyta</taxon>
        <taxon>Coscinodiscophyceae</taxon>
        <taxon>Chaetocerotophycidae</taxon>
        <taxon>Chaetocerotales</taxon>
        <taxon>Chaetocerotaceae</taxon>
        <taxon>Chaetoceros</taxon>
    </lineage>
</organism>
<evidence type="ECO:0000313" key="1">
    <source>
        <dbReference type="EMBL" id="GFH57599.1"/>
    </source>
</evidence>